<evidence type="ECO:0000313" key="2">
    <source>
        <dbReference type="Proteomes" id="UP000501945"/>
    </source>
</evidence>
<protein>
    <submittedName>
        <fullName evidence="1">Uncharacterized protein</fullName>
    </submittedName>
</protein>
<dbReference type="RefSeq" id="WP_167839182.1">
    <property type="nucleotide sequence ID" value="NZ_CP047616.1"/>
</dbReference>
<accession>A0A6H0UJB8</accession>
<dbReference type="Proteomes" id="UP000501945">
    <property type="component" value="Chromosome"/>
</dbReference>
<organism evidence="1 2">
    <name type="scientific">Pseudolactococcus raffinolactis</name>
    <dbReference type="NCBI Taxonomy" id="1366"/>
    <lineage>
        <taxon>Bacteria</taxon>
        <taxon>Bacillati</taxon>
        <taxon>Bacillota</taxon>
        <taxon>Bacilli</taxon>
        <taxon>Lactobacillales</taxon>
        <taxon>Streptococcaceae</taxon>
        <taxon>Pseudolactococcus</taxon>
    </lineage>
</organism>
<gene>
    <name evidence="1" type="ORF">GU336_12515</name>
</gene>
<dbReference type="Gene3D" id="3.90.70.10">
    <property type="entry name" value="Cysteine proteinases"/>
    <property type="match status" value="1"/>
</dbReference>
<name>A0A6H0UJB8_9LACT</name>
<sequence length="260" mass="28613">MKLKKLLIQLVMLIGVGFVLLPYSAQTALALTSDNTTTTIDDVKVDLKQIKEIARPTWQIINSNDGRDGRISQSLAASVVSVVNADTQNDGWVSASDMLSWLYPNDTIEALKSENISAEQAVAWLNSKGYSASIVNRSLTTDEIKKSLDNTSPIVTIFESQDSANWLEKQTTGVLYAHTDVEAGTEKLHQSFVKTAYHGELSIQDGTEQSPFKFEDQDENPNSSIAASEYKWVKSITDIKKDGSIISVVGKSTMEIMEPF</sequence>
<proteinExistence type="predicted"/>
<evidence type="ECO:0000313" key="1">
    <source>
        <dbReference type="EMBL" id="QIW54883.1"/>
    </source>
</evidence>
<reference evidence="1 2" key="1">
    <citation type="submission" date="2019-12" db="EMBL/GenBank/DDBJ databases">
        <title>Whole genome sequences of Lactococcus raffinolactis strains isolated from sewage.</title>
        <authorList>
            <person name="Ybazeta G."/>
            <person name="Ross M."/>
            <person name="Brabant-Kirwan D."/>
            <person name="Saleh M."/>
            <person name="Dillon J.A."/>
            <person name="Splinter K."/>
            <person name="Nokhbeh R."/>
        </authorList>
    </citation>
    <scope>NUCLEOTIDE SEQUENCE [LARGE SCALE GENOMIC DNA]</scope>
    <source>
        <strain evidence="1 2">Lr_19_5</strain>
    </source>
</reference>
<dbReference type="EMBL" id="CP047616">
    <property type="protein sequence ID" value="QIW54883.1"/>
    <property type="molecule type" value="Genomic_DNA"/>
</dbReference>
<dbReference type="AlphaFoldDB" id="A0A6H0UJB8"/>